<evidence type="ECO:0000313" key="3">
    <source>
        <dbReference type="EMBL" id="KCW53122.1"/>
    </source>
</evidence>
<dbReference type="Gramene" id="KCW53122">
    <property type="protein sequence ID" value="KCW53122"/>
    <property type="gene ID" value="EUGRSUZ_J02414"/>
</dbReference>
<dbReference type="eggNOG" id="ENOG502QQBP">
    <property type="taxonomic scope" value="Eukaryota"/>
</dbReference>
<accession>A0A059AGE3</accession>
<reference evidence="3" key="1">
    <citation type="submission" date="2013-07" db="EMBL/GenBank/DDBJ databases">
        <title>The genome of Eucalyptus grandis.</title>
        <authorList>
            <person name="Schmutz J."/>
            <person name="Hayes R."/>
            <person name="Myburg A."/>
            <person name="Tuskan G."/>
            <person name="Grattapaglia D."/>
            <person name="Rokhsar D.S."/>
        </authorList>
    </citation>
    <scope>NUCLEOTIDE SEQUENCE</scope>
    <source>
        <tissue evidence="3">Leaf extractions</tissue>
    </source>
</reference>
<gene>
    <name evidence="3" type="ORF">EUGRSUZ_J02414</name>
</gene>
<dbReference type="InterPro" id="IPR025315">
    <property type="entry name" value="DUF4220"/>
</dbReference>
<evidence type="ECO:0000259" key="2">
    <source>
        <dbReference type="Pfam" id="PF13968"/>
    </source>
</evidence>
<dbReference type="InParanoid" id="A0A059AGE3"/>
<protein>
    <recommendedName>
        <fullName evidence="2">DUF4220 domain-containing protein</fullName>
    </recommendedName>
</protein>
<dbReference type="Pfam" id="PF04578">
    <property type="entry name" value="DUF594"/>
    <property type="match status" value="1"/>
</dbReference>
<dbReference type="AlphaFoldDB" id="A0A059AGE3"/>
<organism evidence="3">
    <name type="scientific">Eucalyptus grandis</name>
    <name type="common">Flooded gum</name>
    <dbReference type="NCBI Taxonomy" id="71139"/>
    <lineage>
        <taxon>Eukaryota</taxon>
        <taxon>Viridiplantae</taxon>
        <taxon>Streptophyta</taxon>
        <taxon>Embryophyta</taxon>
        <taxon>Tracheophyta</taxon>
        <taxon>Spermatophyta</taxon>
        <taxon>Magnoliopsida</taxon>
        <taxon>eudicotyledons</taxon>
        <taxon>Gunneridae</taxon>
        <taxon>Pentapetalae</taxon>
        <taxon>rosids</taxon>
        <taxon>malvids</taxon>
        <taxon>Myrtales</taxon>
        <taxon>Myrtaceae</taxon>
        <taxon>Myrtoideae</taxon>
        <taxon>Eucalypteae</taxon>
        <taxon>Eucalyptus</taxon>
    </lineage>
</organism>
<dbReference type="PANTHER" id="PTHR31325">
    <property type="entry name" value="OS01G0798800 PROTEIN-RELATED"/>
    <property type="match status" value="1"/>
</dbReference>
<dbReference type="STRING" id="71139.A0A059AGE3"/>
<keyword evidence="1" id="KW-0812">Transmembrane</keyword>
<keyword evidence="1" id="KW-0472">Membrane</keyword>
<keyword evidence="1" id="KW-1133">Transmembrane helix</keyword>
<dbReference type="EMBL" id="KK198762">
    <property type="protein sequence ID" value="KCW53122.1"/>
    <property type="molecule type" value="Genomic_DNA"/>
</dbReference>
<feature type="domain" description="DUF4220" evidence="2">
    <location>
        <begin position="53"/>
        <end position="257"/>
    </location>
</feature>
<dbReference type="Pfam" id="PF13968">
    <property type="entry name" value="DUF4220"/>
    <property type="match status" value="1"/>
</dbReference>
<name>A0A059AGE3_EUCGR</name>
<sequence>MGFSPLPENTRELWKDWGLRLFVLLSLFLQLTLVTQGFRRKSIYKYWIQVMVWMTYLSAESIAILTLGILSNRLANVKDTKGTINPKSQITAFRAPFLLLHLGGPNTIIAYALADNKLWLRQLVRLCVQVGLAWSVLSILAAGVILVGFIKYAERTLCLHLVTEGRLRDSMLSLPDFCPIYHGIIEQYTLKKEEGYRVCIDEVMEVPAPEDLSVNSGQTIDKEKDRTLVKAYELFKIFKLLFVGLILNSGDQEANGTEDWSGLTSLDLKASEELMRSNNNHLIWSVKDIEFDCSILIWHIATELCHYKDLDQTTKMSKLVSRYMLYLLAPHPSMLPTGIEVLRYEDTSVNAHKFFEDKLLVSSKKETSIRSSVVKTRAQNLFKKEKYGHTGVKSCNKVHKSTESGDLCEACHLLLQVGIQLPAMKIRSGKSRSVLFDACHLASQLNEIESKDFGWKWYLIGKVWAKFLIYTAYQSKGYKHFESLRRGGELVSHIWLLMAHLRVAEPMQNSEAQWITKLILN</sequence>
<feature type="transmembrane region" description="Helical" evidence="1">
    <location>
        <begin position="17"/>
        <end position="34"/>
    </location>
</feature>
<feature type="transmembrane region" description="Helical" evidence="1">
    <location>
        <begin position="90"/>
        <end position="114"/>
    </location>
</feature>
<evidence type="ECO:0000256" key="1">
    <source>
        <dbReference type="SAM" id="Phobius"/>
    </source>
</evidence>
<feature type="transmembrane region" description="Helical" evidence="1">
    <location>
        <begin position="126"/>
        <end position="150"/>
    </location>
</feature>
<proteinExistence type="predicted"/>
<feature type="transmembrane region" description="Helical" evidence="1">
    <location>
        <begin position="46"/>
        <end position="70"/>
    </location>
</feature>
<dbReference type="InterPro" id="IPR007658">
    <property type="entry name" value="DUF594"/>
</dbReference>